<dbReference type="AlphaFoldDB" id="H0R618"/>
<feature type="region of interest" description="Disordered" evidence="1">
    <location>
        <begin position="29"/>
        <end position="49"/>
    </location>
</feature>
<name>H0R618_9ACTN</name>
<evidence type="ECO:0000256" key="1">
    <source>
        <dbReference type="SAM" id="MobiDB-lite"/>
    </source>
</evidence>
<dbReference type="EMBL" id="BAEH01000119">
    <property type="protein sequence ID" value="GAB20519.1"/>
    <property type="molecule type" value="Genomic_DNA"/>
</dbReference>
<dbReference type="STRING" id="1077974.GOEFS_119_00090"/>
<dbReference type="Proteomes" id="UP000035034">
    <property type="component" value="Unassembled WGS sequence"/>
</dbReference>
<keyword evidence="4" id="KW-1185">Reference proteome</keyword>
<comment type="caution">
    <text evidence="3">The sequence shown here is derived from an EMBL/GenBank/DDBJ whole genome shotgun (WGS) entry which is preliminary data.</text>
</comment>
<evidence type="ECO:0008006" key="5">
    <source>
        <dbReference type="Google" id="ProtNLM"/>
    </source>
</evidence>
<sequence length="121" mass="12506">MKRALSTGIVTTGLLTGIAAAALISAGAATAAPHHPTPRPGAVQQFGPFPTPQACATSLEITKGLYTLPPVREAKGWREGAQFSGCDHAQSGWAFSLTAPQVLPRTWQPADPAAPTPTLPR</sequence>
<proteinExistence type="predicted"/>
<reference evidence="3 4" key="1">
    <citation type="submission" date="2011-12" db="EMBL/GenBank/DDBJ databases">
        <title>Whole genome shotgun sequence of Gordonia effusa NBRC 100432.</title>
        <authorList>
            <person name="Yoshida I."/>
            <person name="Takarada H."/>
            <person name="Hosoyama A."/>
            <person name="Tsuchikane K."/>
            <person name="Katsumata H."/>
            <person name="Yamazaki S."/>
            <person name="Fujita N."/>
        </authorList>
    </citation>
    <scope>NUCLEOTIDE SEQUENCE [LARGE SCALE GENOMIC DNA]</scope>
    <source>
        <strain evidence="3 4">NBRC 100432</strain>
    </source>
</reference>
<feature type="chain" id="PRO_5003538252" description="Secreted protein" evidence="2">
    <location>
        <begin position="32"/>
        <end position="121"/>
    </location>
</feature>
<evidence type="ECO:0000256" key="2">
    <source>
        <dbReference type="SAM" id="SignalP"/>
    </source>
</evidence>
<feature type="signal peptide" evidence="2">
    <location>
        <begin position="1"/>
        <end position="31"/>
    </location>
</feature>
<evidence type="ECO:0000313" key="3">
    <source>
        <dbReference type="EMBL" id="GAB20519.1"/>
    </source>
</evidence>
<keyword evidence="2" id="KW-0732">Signal</keyword>
<gene>
    <name evidence="3" type="ORF">GOEFS_119_00090</name>
</gene>
<evidence type="ECO:0000313" key="4">
    <source>
        <dbReference type="Proteomes" id="UP000035034"/>
    </source>
</evidence>
<dbReference type="RefSeq" id="WP_007319854.1">
    <property type="nucleotide sequence ID" value="NZ_BAEH01000119.1"/>
</dbReference>
<accession>H0R618</accession>
<organism evidence="3 4">
    <name type="scientific">Gordonia effusa NBRC 100432</name>
    <dbReference type="NCBI Taxonomy" id="1077974"/>
    <lineage>
        <taxon>Bacteria</taxon>
        <taxon>Bacillati</taxon>
        <taxon>Actinomycetota</taxon>
        <taxon>Actinomycetes</taxon>
        <taxon>Mycobacteriales</taxon>
        <taxon>Gordoniaceae</taxon>
        <taxon>Gordonia</taxon>
    </lineage>
</organism>
<protein>
    <recommendedName>
        <fullName evidence="5">Secreted protein</fullName>
    </recommendedName>
</protein>